<proteinExistence type="predicted"/>
<protein>
    <submittedName>
        <fullName evidence="2">Uncharacterized protein</fullName>
    </submittedName>
</protein>
<accession>A0A7D9JJT3</accession>
<reference evidence="2" key="1">
    <citation type="submission" date="2020-04" db="EMBL/GenBank/DDBJ databases">
        <authorList>
            <person name="Alioto T."/>
            <person name="Alioto T."/>
            <person name="Gomez Garrido J."/>
        </authorList>
    </citation>
    <scope>NUCLEOTIDE SEQUENCE</scope>
    <source>
        <strain evidence="2">A484AB</strain>
    </source>
</reference>
<sequence length="128" mass="15231">MSRVSKPRSRVRQQDKRPSSYSTVRRNTEQFGRVINFGVEESLPRTQVFLRWRLTGAYNASTERKRTSRHEYAAIQHSNRSSKQHFIYFQREGQLQRRPTGADYVDCFTVDLVVLRKPTRHINRDSCR</sequence>
<dbReference type="AlphaFoldDB" id="A0A7D9JJT3"/>
<name>A0A7D9JJT3_PARCT</name>
<dbReference type="Proteomes" id="UP001152795">
    <property type="component" value="Unassembled WGS sequence"/>
</dbReference>
<evidence type="ECO:0000313" key="3">
    <source>
        <dbReference type="Proteomes" id="UP001152795"/>
    </source>
</evidence>
<evidence type="ECO:0000256" key="1">
    <source>
        <dbReference type="SAM" id="MobiDB-lite"/>
    </source>
</evidence>
<feature type="compositionally biased region" description="Basic residues" evidence="1">
    <location>
        <begin position="1"/>
        <end position="11"/>
    </location>
</feature>
<gene>
    <name evidence="2" type="ORF">PACLA_8A057154</name>
</gene>
<feature type="region of interest" description="Disordered" evidence="1">
    <location>
        <begin position="1"/>
        <end position="25"/>
    </location>
</feature>
<evidence type="ECO:0000313" key="2">
    <source>
        <dbReference type="EMBL" id="CAB4031167.1"/>
    </source>
</evidence>
<organism evidence="2 3">
    <name type="scientific">Paramuricea clavata</name>
    <name type="common">Red gorgonian</name>
    <name type="synonym">Violescent sea-whip</name>
    <dbReference type="NCBI Taxonomy" id="317549"/>
    <lineage>
        <taxon>Eukaryota</taxon>
        <taxon>Metazoa</taxon>
        <taxon>Cnidaria</taxon>
        <taxon>Anthozoa</taxon>
        <taxon>Octocorallia</taxon>
        <taxon>Malacalcyonacea</taxon>
        <taxon>Plexauridae</taxon>
        <taxon>Paramuricea</taxon>
    </lineage>
</organism>
<comment type="caution">
    <text evidence="2">The sequence shown here is derived from an EMBL/GenBank/DDBJ whole genome shotgun (WGS) entry which is preliminary data.</text>
</comment>
<keyword evidence="3" id="KW-1185">Reference proteome</keyword>
<dbReference type="EMBL" id="CACRXK020017403">
    <property type="protein sequence ID" value="CAB4031167.1"/>
    <property type="molecule type" value="Genomic_DNA"/>
</dbReference>